<keyword evidence="4" id="KW-0853">WD repeat</keyword>
<feature type="coiled-coil region" evidence="9">
    <location>
        <begin position="741"/>
        <end position="768"/>
    </location>
</feature>
<evidence type="ECO:0000256" key="7">
    <source>
        <dbReference type="ARBA" id="ARBA00023212"/>
    </source>
</evidence>
<evidence type="ECO:0000256" key="1">
    <source>
        <dbReference type="ARBA" id="ARBA00004138"/>
    </source>
</evidence>
<evidence type="ECO:0000313" key="10">
    <source>
        <dbReference type="Ensembl" id="ENSMODP00000056049.1"/>
    </source>
</evidence>
<evidence type="ECO:0000256" key="8">
    <source>
        <dbReference type="ARBA" id="ARBA00023273"/>
    </source>
</evidence>
<dbReference type="InterPro" id="IPR015943">
    <property type="entry name" value="WD40/YVTN_repeat-like_dom_sf"/>
</dbReference>
<evidence type="ECO:0000256" key="3">
    <source>
        <dbReference type="ARBA" id="ARBA00022490"/>
    </source>
</evidence>
<comment type="subcellular location">
    <subcellularLocation>
        <location evidence="1">Cell projection</location>
        <location evidence="1">Cilium</location>
    </subcellularLocation>
    <subcellularLocation>
        <location evidence="2">Cytoplasm</location>
        <location evidence="2">Cytoskeleton</location>
    </subcellularLocation>
</comment>
<accession>A0A5F8H8Z6</accession>
<dbReference type="Pfam" id="PF25828">
    <property type="entry name" value="CC_Cfap43"/>
    <property type="match status" value="1"/>
</dbReference>
<keyword evidence="8" id="KW-0966">Cell projection</keyword>
<evidence type="ECO:0008006" key="12">
    <source>
        <dbReference type="Google" id="ProtNLM"/>
    </source>
</evidence>
<dbReference type="GO" id="GO:0007288">
    <property type="term" value="P:sperm axoneme assembly"/>
    <property type="evidence" value="ECO:0000318"/>
    <property type="project" value="GO_Central"/>
</dbReference>
<dbReference type="STRING" id="13616.ENSMODP00000056049"/>
<keyword evidence="5" id="KW-0677">Repeat</keyword>
<dbReference type="Pfam" id="PF00400">
    <property type="entry name" value="WD40"/>
    <property type="match status" value="1"/>
</dbReference>
<protein>
    <recommendedName>
        <fullName evidence="12">Cilia- and flagella-associated protein 43</fullName>
    </recommendedName>
</protein>
<keyword evidence="6 9" id="KW-0175">Coiled coil</keyword>
<keyword evidence="11" id="KW-1185">Reference proteome</keyword>
<dbReference type="Gene3D" id="2.130.10.10">
    <property type="entry name" value="YVTN repeat-like/Quinoprotein amine dehydrogenase"/>
    <property type="match status" value="2"/>
</dbReference>
<evidence type="ECO:0000313" key="11">
    <source>
        <dbReference type="Proteomes" id="UP000002280"/>
    </source>
</evidence>
<dbReference type="SMART" id="SM00320">
    <property type="entry name" value="WD40"/>
    <property type="match status" value="4"/>
</dbReference>
<reference evidence="10" key="3">
    <citation type="submission" date="2025-09" db="UniProtKB">
        <authorList>
            <consortium name="Ensembl"/>
        </authorList>
    </citation>
    <scope>IDENTIFICATION</scope>
</reference>
<dbReference type="Proteomes" id="UP000002280">
    <property type="component" value="Chromosome 1"/>
</dbReference>
<evidence type="ECO:0000256" key="9">
    <source>
        <dbReference type="SAM" id="Coils"/>
    </source>
</evidence>
<dbReference type="SUPFAM" id="SSF50998">
    <property type="entry name" value="Quinoprotein alcohol dehydrogenase-like"/>
    <property type="match status" value="1"/>
</dbReference>
<dbReference type="InterPro" id="IPR001680">
    <property type="entry name" value="WD40_rpt"/>
</dbReference>
<reference evidence="10 11" key="1">
    <citation type="journal article" date="2007" name="Nature">
        <title>Genome of the marsupial Monodelphis domestica reveals innovation in non-coding sequences.</title>
        <authorList>
            <person name="Mikkelsen T.S."/>
            <person name="Wakefield M.J."/>
            <person name="Aken B."/>
            <person name="Amemiya C.T."/>
            <person name="Chang J.L."/>
            <person name="Duke S."/>
            <person name="Garber M."/>
            <person name="Gentles A.J."/>
            <person name="Goodstadt L."/>
            <person name="Heger A."/>
            <person name="Jurka J."/>
            <person name="Kamal M."/>
            <person name="Mauceli E."/>
            <person name="Searle S.M."/>
            <person name="Sharpe T."/>
            <person name="Baker M.L."/>
            <person name="Batzer M.A."/>
            <person name="Benos P.V."/>
            <person name="Belov K."/>
            <person name="Clamp M."/>
            <person name="Cook A."/>
            <person name="Cuff J."/>
            <person name="Das R."/>
            <person name="Davidow L."/>
            <person name="Deakin J.E."/>
            <person name="Fazzari M.J."/>
            <person name="Glass J.L."/>
            <person name="Grabherr M."/>
            <person name="Greally J.M."/>
            <person name="Gu W."/>
            <person name="Hore T.A."/>
            <person name="Huttley G.A."/>
            <person name="Kleber M."/>
            <person name="Jirtle R.L."/>
            <person name="Koina E."/>
            <person name="Lee J.T."/>
            <person name="Mahony S."/>
            <person name="Marra M.A."/>
            <person name="Miller R.D."/>
            <person name="Nicholls R.D."/>
            <person name="Oda M."/>
            <person name="Papenfuss A.T."/>
            <person name="Parra Z.E."/>
            <person name="Pollock D.D."/>
            <person name="Ray D.A."/>
            <person name="Schein J.E."/>
            <person name="Speed T.P."/>
            <person name="Thompson K."/>
            <person name="VandeBerg J.L."/>
            <person name="Wade C.M."/>
            <person name="Walker J.A."/>
            <person name="Waters P.D."/>
            <person name="Webber C."/>
            <person name="Weidman J.R."/>
            <person name="Xie X."/>
            <person name="Zody M.C."/>
            <person name="Baldwin J."/>
            <person name="Abdouelleil A."/>
            <person name="Abdulkadir J."/>
            <person name="Abebe A."/>
            <person name="Abera B."/>
            <person name="Abreu J."/>
            <person name="Acer S.C."/>
            <person name="Aftuck L."/>
            <person name="Alexander A."/>
            <person name="An P."/>
            <person name="Anderson E."/>
            <person name="Anderson S."/>
            <person name="Arachi H."/>
            <person name="Azer M."/>
            <person name="Bachantsang P."/>
            <person name="Barry A."/>
            <person name="Bayul T."/>
            <person name="Berlin A."/>
            <person name="Bessette D."/>
            <person name="Bloom T."/>
            <person name="Bloom T."/>
            <person name="Boguslavskiy L."/>
            <person name="Bonnet C."/>
            <person name="Boukhgalter B."/>
            <person name="Bourzgui I."/>
            <person name="Brown A."/>
            <person name="Cahill P."/>
            <person name="Channer S."/>
            <person name="Cheshatsang Y."/>
            <person name="Chuda L."/>
            <person name="Citroen M."/>
            <person name="Collymore A."/>
            <person name="Cooke P."/>
            <person name="Costello M."/>
            <person name="D'Aco K."/>
            <person name="Daza R."/>
            <person name="De Haan G."/>
            <person name="DeGray S."/>
            <person name="DeMaso C."/>
            <person name="Dhargay N."/>
            <person name="Dooley K."/>
            <person name="Dooley E."/>
            <person name="Doricent M."/>
            <person name="Dorje P."/>
            <person name="Dorjee K."/>
            <person name="Dupes A."/>
            <person name="Elong R."/>
            <person name="Falk J."/>
            <person name="Farina A."/>
            <person name="Faro S."/>
            <person name="Ferguson D."/>
            <person name="Fisher S."/>
            <person name="Foley C.D."/>
            <person name="Franke A."/>
            <person name="Friedrich D."/>
            <person name="Gadbois L."/>
            <person name="Gearin G."/>
            <person name="Gearin C.R."/>
            <person name="Giannoukos G."/>
            <person name="Goode T."/>
            <person name="Graham J."/>
            <person name="Grandbois E."/>
            <person name="Grewal S."/>
            <person name="Gyaltsen K."/>
            <person name="Hafez N."/>
            <person name="Hagos B."/>
            <person name="Hall J."/>
            <person name="Henson C."/>
            <person name="Hollinger A."/>
            <person name="Honan T."/>
            <person name="Huard M.D."/>
            <person name="Hughes L."/>
            <person name="Hurhula B."/>
            <person name="Husby M.E."/>
            <person name="Kamat A."/>
            <person name="Kanga B."/>
            <person name="Kashin S."/>
            <person name="Khazanovich D."/>
            <person name="Kisner P."/>
            <person name="Lance K."/>
            <person name="Lara M."/>
            <person name="Lee W."/>
            <person name="Lennon N."/>
            <person name="Letendre F."/>
            <person name="LeVine R."/>
            <person name="Lipovsky A."/>
            <person name="Liu X."/>
            <person name="Liu J."/>
            <person name="Liu S."/>
            <person name="Lokyitsang T."/>
            <person name="Lokyitsang Y."/>
            <person name="Lubonja R."/>
            <person name="Lui A."/>
            <person name="MacDonald P."/>
            <person name="Magnisalis V."/>
            <person name="Maru K."/>
            <person name="Matthews C."/>
            <person name="McCusker W."/>
            <person name="McDonough S."/>
            <person name="Mehta T."/>
            <person name="Meldrim J."/>
            <person name="Meneus L."/>
            <person name="Mihai O."/>
            <person name="Mihalev A."/>
            <person name="Mihova T."/>
            <person name="Mittelman R."/>
            <person name="Mlenga V."/>
            <person name="Montmayeur A."/>
            <person name="Mulrain L."/>
            <person name="Navidi A."/>
            <person name="Naylor J."/>
            <person name="Negash T."/>
            <person name="Nguyen T."/>
            <person name="Nguyen N."/>
            <person name="Nicol R."/>
            <person name="Norbu C."/>
            <person name="Norbu N."/>
            <person name="Novod N."/>
            <person name="O'Neill B."/>
            <person name="Osman S."/>
            <person name="Markiewicz E."/>
            <person name="Oyono O.L."/>
            <person name="Patti C."/>
            <person name="Phunkhang P."/>
            <person name="Pierre F."/>
            <person name="Priest M."/>
            <person name="Raghuraman S."/>
            <person name="Rege F."/>
            <person name="Reyes R."/>
            <person name="Rise C."/>
            <person name="Rogov P."/>
            <person name="Ross K."/>
            <person name="Ryan E."/>
            <person name="Settipalli S."/>
            <person name="Shea T."/>
            <person name="Sherpa N."/>
            <person name="Shi L."/>
            <person name="Shih D."/>
            <person name="Sparrow T."/>
            <person name="Spaulding J."/>
            <person name="Stalker J."/>
            <person name="Stange-Thomann N."/>
            <person name="Stavropoulos S."/>
            <person name="Stone C."/>
            <person name="Strader C."/>
            <person name="Tesfaye S."/>
            <person name="Thomson T."/>
            <person name="Thoulutsang Y."/>
            <person name="Thoulutsang D."/>
            <person name="Topham K."/>
            <person name="Topping I."/>
            <person name="Tsamla T."/>
            <person name="Vassiliev H."/>
            <person name="Vo A."/>
            <person name="Wangchuk T."/>
            <person name="Wangdi T."/>
            <person name="Weiand M."/>
            <person name="Wilkinson J."/>
            <person name="Wilson A."/>
            <person name="Yadav S."/>
            <person name="Young G."/>
            <person name="Yu Q."/>
            <person name="Zembek L."/>
            <person name="Zhong D."/>
            <person name="Zimmer A."/>
            <person name="Zwirko Z."/>
            <person name="Jaffe D.B."/>
            <person name="Alvarez P."/>
            <person name="Brockman W."/>
            <person name="Butler J."/>
            <person name="Chin C."/>
            <person name="Gnerre S."/>
            <person name="MacCallum I."/>
            <person name="Graves J.A."/>
            <person name="Ponting C.P."/>
            <person name="Breen M."/>
            <person name="Samollow P.B."/>
            <person name="Lander E.S."/>
            <person name="Lindblad-Toh K."/>
        </authorList>
    </citation>
    <scope>NUCLEOTIDE SEQUENCE [LARGE SCALE GENOMIC DNA]</scope>
</reference>
<dbReference type="OMA" id="ILKRECW"/>
<dbReference type="SUPFAM" id="SSF50969">
    <property type="entry name" value="YVTN repeat-like/Quinoprotein amine dehydrogenase"/>
    <property type="match status" value="1"/>
</dbReference>
<dbReference type="PANTHER" id="PTHR14885:SF1">
    <property type="entry name" value="CILIA- AND FLAGELLA-ASSOCIATED PROTEIN 43"/>
    <property type="match status" value="1"/>
</dbReference>
<reference evidence="10" key="2">
    <citation type="submission" date="2025-08" db="UniProtKB">
        <authorList>
            <consortium name="Ensembl"/>
        </authorList>
    </citation>
    <scope>IDENTIFICATION</scope>
</reference>
<name>A0A5F8H8Z6_MONDO</name>
<evidence type="ECO:0000256" key="5">
    <source>
        <dbReference type="ARBA" id="ARBA00022737"/>
    </source>
</evidence>
<dbReference type="Bgee" id="ENSMODG00000010896">
    <property type="expression patterns" value="Expressed in spermatocyte and 2 other cell types or tissues"/>
</dbReference>
<dbReference type="InterPro" id="IPR011044">
    <property type="entry name" value="Quino_amine_DH_bsu"/>
</dbReference>
<proteinExistence type="predicted"/>
<dbReference type="PANTHER" id="PTHR14885">
    <property type="entry name" value="CILIA- AND FLAGELLA-ASSOCIATED PROTEIN 43-RELATED"/>
    <property type="match status" value="1"/>
</dbReference>
<keyword evidence="7" id="KW-0206">Cytoskeleton</keyword>
<dbReference type="GO" id="GO:0005930">
    <property type="term" value="C:axoneme"/>
    <property type="evidence" value="ECO:0000318"/>
    <property type="project" value="GO_Central"/>
</dbReference>
<evidence type="ECO:0000256" key="6">
    <source>
        <dbReference type="ARBA" id="ARBA00023054"/>
    </source>
</evidence>
<sequence length="1562" mass="181977">LWVQGFPKQNIDFINNNTICYPCGNYIIFINVETGKRTFLSCKQGKVGAMKTYSPFQVVAFSDRRLKPSIYIFNFPELTRKVKLKGHAQLDYTLLEFSHCGTYLASYSAVPEYELTLWNWEGNVILCSRSQPGVEVSQMTFNPMTWTQMCLSSASALTVWNIERYYVHDYFPLVKLLPVILPEEDGTSTYETDGMFSYPEFKDNIYGATLIISSIAGLVGVEAETFKPKDDMHPLLHPTVHCWNAANEIYVGCEEGQILLVNGENQFVTILTRHADVPQGKTLLRWYCTFFFLSKETSYTVKRHFDVQEPVGNVIFSPNYQLLLIVTIKGSIYTYNFDKESTIETILDASAGNIQAIDFITPGNKYCMSITMLGEFYIWLLEDGSHVSKLHLRTEVNDMACCPSSHSVAVGTNAGYIQFLDVTNTKFPQVVHKVLLTHSAIQHVCYDQNGQYLITGTSDGYIFFLNAKPSQSFKVLGFTEVSNNIIQISIVSNPELQLLEVMVDSFFYPNLIDPDICSDERGRIKDNIIKRKLYEINHPLTSAIFSFVGDEFYGFCGHVPYICSYHIPQKDDKPVVLDPKIKMQSKHFGTGKLYLSAHGKWLASIAKDGILSIRHVENLETFAQIQSHSYQGQGIQSMAFSFDGHFILVNGREDGSLLFTFSHFCVAPSFIFMLLKYIPCLHFGSHSCFLSVLFITFQAMKKEIKEFGGKKKELKQAIKVLIKTELMKENDLASEIAQLTLQEFSLDVEEMKKLHDENEKEIEKIRKDAEMENLAKKFLWNILKEECWDSMNIKGQGLKAFHIPLEVKNFPMKNRTPEELEELNSVLQMKNFQAIDLKLQKEIVDVHLTESMTSKPLEEEEEEEEEVVKSEDNLSFNLLGSLFLNFGIQMGMLTSQLELYTRDEKINQIILLKDIIYRIKTIFNNEFYAAFQQKKLEIKRVKEKNVRIREIIRDLQLGEEVWEPNIEDCEKPAIVLKVEDSEHSIHYTTWHYTKKDLNALISSNFWLFSQRDDDRRRGLMDMMHGVLEIKKEDILKMEIPLPEFAKSKIDAIWTEEERKQFKEYEKKVKELNDEKEKYKKALEAELKKIQGSIQEATQTFDDNLKKLFERKVEADMVVYQEELQIINLIFSLLLDEELNTRELGLNNSLERKQAEKVIITEVFRAREEVDSFRESYDNLVAEDKVVDRGFKKELAELCSQHVEILYRLFRRRPRLPRHKAHVESNSPFSIRLESDRLKKDHFSKIMEAMDELDKPEHMPEGLEPSAWKYFCAARRTKLENEHKVKQKAAGLLEIQGFLQRRIEEDEKIQMDIDKIFQEIYTLQRDKTNHQTDLTIQIILKQGQVETENFHFMLEFTDCVLVSRNIIEELNNIIRVQGQRKIASMLENKKYHKGIIQIDWEHKKMVMEMEDLNKKAWDIQKLFFSKAHQRYLKEQDYDLMIGNQTSLMEQTIAVLDKKHKRDMETYAQLFKKLKRTVSQKDTANYILSCNLHEELVCITERKYICHKIAPKLTWEIIAKQRYEAVLQQQKLIDISKEQYEQISILQAEVERLRMKTFPALIQM</sequence>
<keyword evidence="3" id="KW-0963">Cytoplasm</keyword>
<feature type="coiled-coil region" evidence="9">
    <location>
        <begin position="1054"/>
        <end position="1099"/>
    </location>
</feature>
<dbReference type="InterPro" id="IPR011047">
    <property type="entry name" value="Quinoprotein_ADH-like_sf"/>
</dbReference>
<dbReference type="Ensembl" id="ENSMODT00000088825.1">
    <property type="protein sequence ID" value="ENSMODP00000056049.1"/>
    <property type="gene ID" value="ENSMODG00000010896.4"/>
</dbReference>
<evidence type="ECO:0000256" key="4">
    <source>
        <dbReference type="ARBA" id="ARBA00022574"/>
    </source>
</evidence>
<organism evidence="10 11">
    <name type="scientific">Monodelphis domestica</name>
    <name type="common">Gray short-tailed opossum</name>
    <dbReference type="NCBI Taxonomy" id="13616"/>
    <lineage>
        <taxon>Eukaryota</taxon>
        <taxon>Metazoa</taxon>
        <taxon>Chordata</taxon>
        <taxon>Craniata</taxon>
        <taxon>Vertebrata</taxon>
        <taxon>Euteleostomi</taxon>
        <taxon>Mammalia</taxon>
        <taxon>Metatheria</taxon>
        <taxon>Didelphimorphia</taxon>
        <taxon>Didelphidae</taxon>
        <taxon>Monodelphis</taxon>
    </lineage>
</organism>
<evidence type="ECO:0000256" key="2">
    <source>
        <dbReference type="ARBA" id="ARBA00004245"/>
    </source>
</evidence>
<dbReference type="GO" id="GO:0060271">
    <property type="term" value="P:cilium assembly"/>
    <property type="evidence" value="ECO:0000318"/>
    <property type="project" value="GO_Central"/>
</dbReference>
<dbReference type="GeneTree" id="ENSGT00530000064714"/>
<dbReference type="InParanoid" id="A0A5F8H8Z6"/>